<dbReference type="Gene3D" id="1.10.10.10">
    <property type="entry name" value="Winged helix-like DNA-binding domain superfamily/Winged helix DNA-binding domain"/>
    <property type="match status" value="1"/>
</dbReference>
<dbReference type="InterPro" id="IPR036388">
    <property type="entry name" value="WH-like_DNA-bd_sf"/>
</dbReference>
<feature type="non-terminal residue" evidence="2">
    <location>
        <position position="107"/>
    </location>
</feature>
<dbReference type="PANTHER" id="PTHR33169:SF14">
    <property type="entry name" value="TRANSCRIPTIONAL REGULATOR RV3488"/>
    <property type="match status" value="1"/>
</dbReference>
<dbReference type="EMBL" id="BARU01013624">
    <property type="protein sequence ID" value="GAH38994.1"/>
    <property type="molecule type" value="Genomic_DNA"/>
</dbReference>
<dbReference type="InterPro" id="IPR036390">
    <property type="entry name" value="WH_DNA-bd_sf"/>
</dbReference>
<proteinExistence type="predicted"/>
<organism evidence="2">
    <name type="scientific">marine sediment metagenome</name>
    <dbReference type="NCBI Taxonomy" id="412755"/>
    <lineage>
        <taxon>unclassified sequences</taxon>
        <taxon>metagenomes</taxon>
        <taxon>ecological metagenomes</taxon>
    </lineage>
</organism>
<gene>
    <name evidence="2" type="ORF">S03H2_24499</name>
</gene>
<dbReference type="Pfam" id="PF03551">
    <property type="entry name" value="PadR"/>
    <property type="match status" value="1"/>
</dbReference>
<evidence type="ECO:0000313" key="2">
    <source>
        <dbReference type="EMBL" id="GAH38994.1"/>
    </source>
</evidence>
<feature type="domain" description="Transcription regulator PadR N-terminal" evidence="1">
    <location>
        <begin position="16"/>
        <end position="89"/>
    </location>
</feature>
<name>X1GBQ0_9ZZZZ</name>
<dbReference type="PANTHER" id="PTHR33169">
    <property type="entry name" value="PADR-FAMILY TRANSCRIPTIONAL REGULATOR"/>
    <property type="match status" value="1"/>
</dbReference>
<dbReference type="SUPFAM" id="SSF46785">
    <property type="entry name" value="Winged helix' DNA-binding domain"/>
    <property type="match status" value="1"/>
</dbReference>
<evidence type="ECO:0000259" key="1">
    <source>
        <dbReference type="Pfam" id="PF03551"/>
    </source>
</evidence>
<dbReference type="AlphaFoldDB" id="X1GBQ0"/>
<comment type="caution">
    <text evidence="2">The sequence shown here is derived from an EMBL/GenBank/DDBJ whole genome shotgun (WGS) entry which is preliminary data.</text>
</comment>
<dbReference type="InterPro" id="IPR052509">
    <property type="entry name" value="Metal_resp_DNA-bind_regulator"/>
</dbReference>
<sequence>MAQRRELIKGSFDSLLLCLLDQQPMYGYQIIKELERKSQGYFRFKEGTLYPALHRLEQTGLIQGKWQMLPNGRQRRYYHITEKGLRSLEAKRSQWLDFLAAMNLIIQ</sequence>
<reference evidence="2" key="1">
    <citation type="journal article" date="2014" name="Front. Microbiol.">
        <title>High frequency of phylogenetically diverse reductive dehalogenase-homologous genes in deep subseafloor sedimentary metagenomes.</title>
        <authorList>
            <person name="Kawai M."/>
            <person name="Futagami T."/>
            <person name="Toyoda A."/>
            <person name="Takaki Y."/>
            <person name="Nishi S."/>
            <person name="Hori S."/>
            <person name="Arai W."/>
            <person name="Tsubouchi T."/>
            <person name="Morono Y."/>
            <person name="Uchiyama I."/>
            <person name="Ito T."/>
            <person name="Fujiyama A."/>
            <person name="Inagaki F."/>
            <person name="Takami H."/>
        </authorList>
    </citation>
    <scope>NUCLEOTIDE SEQUENCE</scope>
    <source>
        <strain evidence="2">Expedition CK06-06</strain>
    </source>
</reference>
<protein>
    <recommendedName>
        <fullName evidence="1">Transcription regulator PadR N-terminal domain-containing protein</fullName>
    </recommendedName>
</protein>
<dbReference type="InterPro" id="IPR005149">
    <property type="entry name" value="Tscrpt_reg_PadR_N"/>
</dbReference>
<accession>X1GBQ0</accession>